<sequence length="237" mass="27281">MIHESIKGVLFVAWLHGDTAVHHLSENVVLYDLAQMRGNVSILSRIPNNIGGVYAWYRRFEIEPNAVNDPDIFVNYILKELNKEHSASRETRLPPIHKIKLEPDTCFSKESLLKELAIDSSFREMLFILLRNSLIFQQPLYIGKANNFYSRIRSHLSEGSILRERLATAGHNINKCRLLIIHTSYSTSSSVPNNLNENNDLENEFTEESEYSELATEKLVEDILSRLFLPSFTLRYG</sequence>
<accession>A0ABR6SBJ6</accession>
<comment type="caution">
    <text evidence="1">The sequence shown here is derived from an EMBL/GenBank/DDBJ whole genome shotgun (WGS) entry which is preliminary data.</text>
</comment>
<reference evidence="1 2" key="1">
    <citation type="submission" date="2019-11" db="EMBL/GenBank/DDBJ databases">
        <title>Comparison of genomes from free-living endosymbiotic cyanobacteria isolated from Azolla.</title>
        <authorList>
            <person name="Thiel T."/>
            <person name="Pratte B."/>
        </authorList>
    </citation>
    <scope>NUCLEOTIDE SEQUENCE [LARGE SCALE GENOMIC DNA]</scope>
    <source>
        <strain evidence="1 2">N2B</strain>
    </source>
</reference>
<dbReference type="EMBL" id="JACKZP010000070">
    <property type="protein sequence ID" value="MBC1303654.1"/>
    <property type="molecule type" value="Genomic_DNA"/>
</dbReference>
<keyword evidence="2" id="KW-1185">Reference proteome</keyword>
<proteinExistence type="predicted"/>
<protein>
    <submittedName>
        <fullName evidence="1">GIY-YIG nuclease family protein</fullName>
    </submittedName>
</protein>
<gene>
    <name evidence="1" type="ORF">GNE12_17245</name>
</gene>
<evidence type="ECO:0000313" key="1">
    <source>
        <dbReference type="EMBL" id="MBC1303654.1"/>
    </source>
</evidence>
<name>A0ABR6SBJ6_ANAVA</name>
<organism evidence="1 2">
    <name type="scientific">Trichormus variabilis N2B</name>
    <dbReference type="NCBI Taxonomy" id="2681315"/>
    <lineage>
        <taxon>Bacteria</taxon>
        <taxon>Bacillati</taxon>
        <taxon>Cyanobacteriota</taxon>
        <taxon>Cyanophyceae</taxon>
        <taxon>Nostocales</taxon>
        <taxon>Nostocaceae</taxon>
        <taxon>Trichormus</taxon>
    </lineage>
</organism>
<evidence type="ECO:0000313" key="2">
    <source>
        <dbReference type="Proteomes" id="UP000570851"/>
    </source>
</evidence>
<dbReference type="Proteomes" id="UP000570851">
    <property type="component" value="Unassembled WGS sequence"/>
</dbReference>